<gene>
    <name evidence="1" type="ORF">Tci_021915</name>
</gene>
<comment type="caution">
    <text evidence="1">The sequence shown here is derived from an EMBL/GenBank/DDBJ whole genome shotgun (WGS) entry which is preliminary data.</text>
</comment>
<dbReference type="EMBL" id="BKCJ010002639">
    <property type="protein sequence ID" value="GEU49937.1"/>
    <property type="molecule type" value="Genomic_DNA"/>
</dbReference>
<sequence>MGSSLIDEDINTPVVDEQVVEEQASDFDVGGSGQFHVRGSSDVRGYDVRGYKNIDVGGSGQFDDEGYSDVKVVVSLV</sequence>
<protein>
    <submittedName>
        <fullName evidence="1">Uncharacterized protein</fullName>
    </submittedName>
</protein>
<accession>A0A6L2KMF5</accession>
<evidence type="ECO:0000313" key="1">
    <source>
        <dbReference type="EMBL" id="GEU49937.1"/>
    </source>
</evidence>
<proteinExistence type="predicted"/>
<reference evidence="1" key="1">
    <citation type="journal article" date="2019" name="Sci. Rep.">
        <title>Draft genome of Tanacetum cinerariifolium, the natural source of mosquito coil.</title>
        <authorList>
            <person name="Yamashiro T."/>
            <person name="Shiraishi A."/>
            <person name="Satake H."/>
            <person name="Nakayama K."/>
        </authorList>
    </citation>
    <scope>NUCLEOTIDE SEQUENCE</scope>
</reference>
<organism evidence="1">
    <name type="scientific">Tanacetum cinerariifolium</name>
    <name type="common">Dalmatian daisy</name>
    <name type="synonym">Chrysanthemum cinerariifolium</name>
    <dbReference type="NCBI Taxonomy" id="118510"/>
    <lineage>
        <taxon>Eukaryota</taxon>
        <taxon>Viridiplantae</taxon>
        <taxon>Streptophyta</taxon>
        <taxon>Embryophyta</taxon>
        <taxon>Tracheophyta</taxon>
        <taxon>Spermatophyta</taxon>
        <taxon>Magnoliopsida</taxon>
        <taxon>eudicotyledons</taxon>
        <taxon>Gunneridae</taxon>
        <taxon>Pentapetalae</taxon>
        <taxon>asterids</taxon>
        <taxon>campanulids</taxon>
        <taxon>Asterales</taxon>
        <taxon>Asteraceae</taxon>
        <taxon>Asteroideae</taxon>
        <taxon>Anthemideae</taxon>
        <taxon>Anthemidinae</taxon>
        <taxon>Tanacetum</taxon>
    </lineage>
</organism>
<dbReference type="AlphaFoldDB" id="A0A6L2KMF5"/>
<name>A0A6L2KMF5_TANCI</name>